<organism evidence="2 3">
    <name type="scientific">Pseudonocardia halophobica</name>
    <dbReference type="NCBI Taxonomy" id="29401"/>
    <lineage>
        <taxon>Bacteria</taxon>
        <taxon>Bacillati</taxon>
        <taxon>Actinomycetota</taxon>
        <taxon>Actinomycetes</taxon>
        <taxon>Pseudonocardiales</taxon>
        <taxon>Pseudonocardiaceae</taxon>
        <taxon>Pseudonocardia</taxon>
    </lineage>
</organism>
<evidence type="ECO:0000313" key="2">
    <source>
        <dbReference type="EMBL" id="GLL16169.1"/>
    </source>
</evidence>
<reference evidence="2" key="2">
    <citation type="submission" date="2023-01" db="EMBL/GenBank/DDBJ databases">
        <authorList>
            <person name="Sun Q."/>
            <person name="Evtushenko L."/>
        </authorList>
    </citation>
    <scope>NUCLEOTIDE SEQUENCE</scope>
    <source>
        <strain evidence="2">VKM Ac-1069</strain>
    </source>
</reference>
<protein>
    <submittedName>
        <fullName evidence="2">Uncharacterized protein</fullName>
    </submittedName>
</protein>
<dbReference type="AlphaFoldDB" id="A0A9W6P1L4"/>
<gene>
    <name evidence="2" type="ORF">GCM10017577_73240</name>
</gene>
<feature type="region of interest" description="Disordered" evidence="1">
    <location>
        <begin position="51"/>
        <end position="75"/>
    </location>
</feature>
<proteinExistence type="predicted"/>
<reference evidence="2" key="1">
    <citation type="journal article" date="2014" name="Int. J. Syst. Evol. Microbiol.">
        <title>Complete genome sequence of Corynebacterium casei LMG S-19264T (=DSM 44701T), isolated from a smear-ripened cheese.</title>
        <authorList>
            <consortium name="US DOE Joint Genome Institute (JGI-PGF)"/>
            <person name="Walter F."/>
            <person name="Albersmeier A."/>
            <person name="Kalinowski J."/>
            <person name="Ruckert C."/>
        </authorList>
    </citation>
    <scope>NUCLEOTIDE SEQUENCE</scope>
    <source>
        <strain evidence="2">VKM Ac-1069</strain>
    </source>
</reference>
<name>A0A9W6P1L4_9PSEU</name>
<evidence type="ECO:0000313" key="3">
    <source>
        <dbReference type="Proteomes" id="UP001143463"/>
    </source>
</evidence>
<feature type="compositionally biased region" description="Basic residues" evidence="1">
    <location>
        <begin position="62"/>
        <end position="75"/>
    </location>
</feature>
<accession>A0A9W6P1L4</accession>
<evidence type="ECO:0000256" key="1">
    <source>
        <dbReference type="SAM" id="MobiDB-lite"/>
    </source>
</evidence>
<keyword evidence="3" id="KW-1185">Reference proteome</keyword>
<dbReference type="Proteomes" id="UP001143463">
    <property type="component" value="Unassembled WGS sequence"/>
</dbReference>
<comment type="caution">
    <text evidence="2">The sequence shown here is derived from an EMBL/GenBank/DDBJ whole genome shotgun (WGS) entry which is preliminary data.</text>
</comment>
<dbReference type="EMBL" id="BSFQ01000069">
    <property type="protein sequence ID" value="GLL16169.1"/>
    <property type="molecule type" value="Genomic_DNA"/>
</dbReference>
<sequence>MTRTGPIAAADSNLVPLETDYVICINGERMAVVTLYRSIVRLIGRPPAPATGRVWPGCGHGPQRRRRRAARHALR</sequence>